<sequence>MSSDSIPRNFNINNLKLTPEKLAEWSKRCTSNTLPFAHAVRQEPFEPPRSSSFTLKNHVGGSEEKSSDIANFGLIRKEQKIHWDLRDDDKRKNPRKNTKAINDECSFSEPQSSDSPPESSPDVDPLSKFENMDIDVNLRDASTVAAENAPNNNRNNDGNLFGNISTEEKPSEKSEYSLGKDTVTIDQDIVMDESYDKPSVAASILKPKKSTYEGISPHPRSEREPRTQENGKPFQEIDRILDELESFMKSIQESQFHVDQELDYLERLEPFEDELRRTHGEICDLKYDFAKQISIDAIEKVEECVYVFEK</sequence>
<feature type="non-terminal residue" evidence="1">
    <location>
        <position position="310"/>
    </location>
</feature>
<proteinExistence type="predicted"/>
<dbReference type="Proteomes" id="UP000789525">
    <property type="component" value="Unassembled WGS sequence"/>
</dbReference>
<accession>A0ACA9M0M1</accession>
<keyword evidence="2" id="KW-1185">Reference proteome</keyword>
<gene>
    <name evidence="1" type="ORF">ACOLOM_LOCUS5200</name>
</gene>
<name>A0ACA9M0M1_9GLOM</name>
<organism evidence="1 2">
    <name type="scientific">Acaulospora colombiana</name>
    <dbReference type="NCBI Taxonomy" id="27376"/>
    <lineage>
        <taxon>Eukaryota</taxon>
        <taxon>Fungi</taxon>
        <taxon>Fungi incertae sedis</taxon>
        <taxon>Mucoromycota</taxon>
        <taxon>Glomeromycotina</taxon>
        <taxon>Glomeromycetes</taxon>
        <taxon>Diversisporales</taxon>
        <taxon>Acaulosporaceae</taxon>
        <taxon>Acaulospora</taxon>
    </lineage>
</organism>
<protein>
    <submittedName>
        <fullName evidence="1">269_t:CDS:1</fullName>
    </submittedName>
</protein>
<comment type="caution">
    <text evidence="1">The sequence shown here is derived from an EMBL/GenBank/DDBJ whole genome shotgun (WGS) entry which is preliminary data.</text>
</comment>
<evidence type="ECO:0000313" key="2">
    <source>
        <dbReference type="Proteomes" id="UP000789525"/>
    </source>
</evidence>
<evidence type="ECO:0000313" key="1">
    <source>
        <dbReference type="EMBL" id="CAG8560193.1"/>
    </source>
</evidence>
<dbReference type="EMBL" id="CAJVPT010009289">
    <property type="protein sequence ID" value="CAG8560193.1"/>
    <property type="molecule type" value="Genomic_DNA"/>
</dbReference>
<reference evidence="1" key="1">
    <citation type="submission" date="2021-06" db="EMBL/GenBank/DDBJ databases">
        <authorList>
            <person name="Kallberg Y."/>
            <person name="Tangrot J."/>
            <person name="Rosling A."/>
        </authorList>
    </citation>
    <scope>NUCLEOTIDE SEQUENCE</scope>
    <source>
        <strain evidence="1">CL356</strain>
    </source>
</reference>